<dbReference type="GO" id="GO:0007155">
    <property type="term" value="P:cell adhesion"/>
    <property type="evidence" value="ECO:0007669"/>
    <property type="project" value="InterPro"/>
</dbReference>
<dbReference type="Gene3D" id="2.60.40.1090">
    <property type="entry name" value="Fimbrial-type adhesion domain"/>
    <property type="match status" value="1"/>
</dbReference>
<evidence type="ECO:0000259" key="2">
    <source>
        <dbReference type="Pfam" id="PF00419"/>
    </source>
</evidence>
<dbReference type="AlphaFoldDB" id="A0A443IAH0"/>
<feature type="chain" id="PRO_5019096863" description="Fimbrial-type adhesion domain-containing protein" evidence="1">
    <location>
        <begin position="24"/>
        <end position="357"/>
    </location>
</feature>
<dbReference type="Proteomes" id="UP000288794">
    <property type="component" value="Unassembled WGS sequence"/>
</dbReference>
<keyword evidence="1" id="KW-0732">Signal</keyword>
<dbReference type="RefSeq" id="WP_128179121.1">
    <property type="nucleotide sequence ID" value="NZ_CP071409.1"/>
</dbReference>
<reference evidence="3 4" key="1">
    <citation type="submission" date="2014-04" db="EMBL/GenBank/DDBJ databases">
        <title>Draft genome sequence of Pantoea beijingensis strain LMG 27579, an emerging pathogen to Pleurotus eryngii with potential industrial application.</title>
        <authorList>
            <person name="Xu F."/>
            <person name="Liu Y."/>
            <person name="Wang S."/>
            <person name="Yin Y."/>
            <person name="Ma Y."/>
            <person name="Zhao S."/>
            <person name="Rong C."/>
        </authorList>
    </citation>
    <scope>NUCLEOTIDE SEQUENCE [LARGE SCALE GENOMIC DNA]</scope>
    <source>
        <strain evidence="3 4">LMG 27579</strain>
    </source>
</reference>
<keyword evidence="4" id="KW-1185">Reference proteome</keyword>
<protein>
    <recommendedName>
        <fullName evidence="2">Fimbrial-type adhesion domain-containing protein</fullName>
    </recommendedName>
</protein>
<evidence type="ECO:0000313" key="4">
    <source>
        <dbReference type="Proteomes" id="UP000288794"/>
    </source>
</evidence>
<dbReference type="GO" id="GO:0009289">
    <property type="term" value="C:pilus"/>
    <property type="evidence" value="ECO:0007669"/>
    <property type="project" value="InterPro"/>
</dbReference>
<organism evidence="3 4">
    <name type="scientific">[Pantoea] beijingensis</name>
    <dbReference type="NCBI Taxonomy" id="1324864"/>
    <lineage>
        <taxon>Bacteria</taxon>
        <taxon>Pseudomonadati</taxon>
        <taxon>Pseudomonadota</taxon>
        <taxon>Gammaproteobacteria</taxon>
        <taxon>Enterobacterales</taxon>
        <taxon>Erwiniaceae</taxon>
        <taxon>Erwinia</taxon>
    </lineage>
</organism>
<dbReference type="InterPro" id="IPR008966">
    <property type="entry name" value="Adhesion_dom_sf"/>
</dbReference>
<dbReference type="InterPro" id="IPR000259">
    <property type="entry name" value="Adhesion_dom_fimbrial"/>
</dbReference>
<dbReference type="SUPFAM" id="SSF49401">
    <property type="entry name" value="Bacterial adhesins"/>
    <property type="match status" value="1"/>
</dbReference>
<feature type="domain" description="Fimbrial-type adhesion" evidence="2">
    <location>
        <begin position="207"/>
        <end position="357"/>
    </location>
</feature>
<dbReference type="Pfam" id="PF00419">
    <property type="entry name" value="Fimbrial"/>
    <property type="match status" value="1"/>
</dbReference>
<evidence type="ECO:0000313" key="3">
    <source>
        <dbReference type="EMBL" id="RWR01053.1"/>
    </source>
</evidence>
<dbReference type="InterPro" id="IPR036937">
    <property type="entry name" value="Adhesion_dom_fimbrial_sf"/>
</dbReference>
<gene>
    <name evidence="3" type="ORF">ED28_16525</name>
</gene>
<dbReference type="EMBL" id="JMEE01000044">
    <property type="protein sequence ID" value="RWR01053.1"/>
    <property type="molecule type" value="Genomic_DNA"/>
</dbReference>
<accession>A0A443IAH0</accession>
<comment type="caution">
    <text evidence="3">The sequence shown here is derived from an EMBL/GenBank/DDBJ whole genome shotgun (WGS) entry which is preliminary data.</text>
</comment>
<proteinExistence type="predicted"/>
<name>A0A443IAH0_9GAMM</name>
<evidence type="ECO:0000256" key="1">
    <source>
        <dbReference type="SAM" id="SignalP"/>
    </source>
</evidence>
<sequence length="357" mass="39336">MYIDKKILSFLVLTMININQASAYPEFEKPIFVSIQSIDIAGPVDNMDYGTVVWATGMWTEPLCRSSDVNYTLGSIVYEPIATWTGRTYQATPAHVPIPLFESGVTGFYFSQKGGNARDPAPFNFYPLPTAPTTVWSGYIENAARVEKGFGMVSGMNLYKDEHRIDGVNIIPVKRMYRYLCKDDRGATQEIYNYVTRPIYINSIVRGCTPDKGAVILDMDKIAQGTVENADPSTLLGTKQSTFSLKCDPDVRVYMSIVDLSDTKNISDTASLTPDSTATGVGFAVTSENGTRLRFGPDGSAANVPGQQKYYLQYSGTIPSKDNIVNARFGFSYVRKPEQEVKAGTAKAVIGITYSYQ</sequence>
<feature type="signal peptide" evidence="1">
    <location>
        <begin position="1"/>
        <end position="23"/>
    </location>
</feature>